<dbReference type="GO" id="GO:0000225">
    <property type="term" value="F:N-acetylglucosaminylphosphatidylinositol deacetylase activity"/>
    <property type="evidence" value="ECO:0007669"/>
    <property type="project" value="UniProtKB-EC"/>
</dbReference>
<dbReference type="Proteomes" id="UP000054007">
    <property type="component" value="Unassembled WGS sequence"/>
</dbReference>
<dbReference type="GO" id="GO:0006506">
    <property type="term" value="P:GPI anchor biosynthetic process"/>
    <property type="evidence" value="ECO:0007669"/>
    <property type="project" value="UniProtKB-UniPathway"/>
</dbReference>
<comment type="similarity">
    <text evidence="1">Belongs to the PIGL family.</text>
</comment>
<dbReference type="Pfam" id="PF02585">
    <property type="entry name" value="PIG-L"/>
    <property type="match status" value="1"/>
</dbReference>
<dbReference type="PANTHER" id="PTHR12993:SF11">
    <property type="entry name" value="N-ACETYLGLUCOSAMINYL-PHOSPHATIDYLINOSITOL DE-N-ACETYLASE"/>
    <property type="match status" value="1"/>
</dbReference>
<dbReference type="EMBL" id="KN880441">
    <property type="protein sequence ID" value="KIY72642.1"/>
    <property type="molecule type" value="Genomic_DNA"/>
</dbReference>
<feature type="chain" id="PRO_5002317652" description="N-acetylglucosaminylphosphatidylinositol deacetylase" evidence="3">
    <location>
        <begin position="23"/>
        <end position="281"/>
    </location>
</feature>
<dbReference type="PANTHER" id="PTHR12993">
    <property type="entry name" value="N-ACETYLGLUCOSAMINYL-PHOSPHATIDYLINOSITOL DE-N-ACETYLASE-RELATED"/>
    <property type="match status" value="1"/>
</dbReference>
<accession>A0A0D7BQB9</accession>
<dbReference type="GO" id="GO:0016020">
    <property type="term" value="C:membrane"/>
    <property type="evidence" value="ECO:0007669"/>
    <property type="project" value="GOC"/>
</dbReference>
<evidence type="ECO:0000256" key="3">
    <source>
        <dbReference type="SAM" id="SignalP"/>
    </source>
</evidence>
<dbReference type="SUPFAM" id="SSF102588">
    <property type="entry name" value="LmbE-like"/>
    <property type="match status" value="1"/>
</dbReference>
<evidence type="ECO:0000313" key="5">
    <source>
        <dbReference type="Proteomes" id="UP000054007"/>
    </source>
</evidence>
<keyword evidence="5" id="KW-1185">Reference proteome</keyword>
<gene>
    <name evidence="4" type="ORF">CYLTODRAFT_417651</name>
</gene>
<dbReference type="STRING" id="1314674.A0A0D7BQB9"/>
<protein>
    <recommendedName>
        <fullName evidence="2">N-acetylglucosaminylphosphatidylinositol deacetylase</fullName>
        <ecNumber evidence="2">3.5.1.89</ecNumber>
    </recommendedName>
</protein>
<dbReference type="InterPro" id="IPR003737">
    <property type="entry name" value="GlcNAc_PI_deacetylase-related"/>
</dbReference>
<evidence type="ECO:0000256" key="1">
    <source>
        <dbReference type="ARBA" id="ARBA00006066"/>
    </source>
</evidence>
<dbReference type="InterPro" id="IPR024078">
    <property type="entry name" value="LmbE-like_dom_sf"/>
</dbReference>
<dbReference type="EC" id="3.5.1.89" evidence="2"/>
<evidence type="ECO:0000256" key="2">
    <source>
        <dbReference type="ARBA" id="ARBA00012176"/>
    </source>
</evidence>
<name>A0A0D7BQB9_9AGAR</name>
<evidence type="ECO:0000313" key="4">
    <source>
        <dbReference type="EMBL" id="KIY72642.1"/>
    </source>
</evidence>
<feature type="signal peptide" evidence="3">
    <location>
        <begin position="1"/>
        <end position="22"/>
    </location>
</feature>
<proteinExistence type="inferred from homology"/>
<dbReference type="UniPathway" id="UPA00196"/>
<dbReference type="AlphaFoldDB" id="A0A0D7BQB9"/>
<reference evidence="4 5" key="1">
    <citation type="journal article" date="2015" name="Fungal Genet. Biol.">
        <title>Evolution of novel wood decay mechanisms in Agaricales revealed by the genome sequences of Fistulina hepatica and Cylindrobasidium torrendii.</title>
        <authorList>
            <person name="Floudas D."/>
            <person name="Held B.W."/>
            <person name="Riley R."/>
            <person name="Nagy L.G."/>
            <person name="Koehler G."/>
            <person name="Ransdell A.S."/>
            <person name="Younus H."/>
            <person name="Chow J."/>
            <person name="Chiniquy J."/>
            <person name="Lipzen A."/>
            <person name="Tritt A."/>
            <person name="Sun H."/>
            <person name="Haridas S."/>
            <person name="LaButti K."/>
            <person name="Ohm R.A."/>
            <person name="Kues U."/>
            <person name="Blanchette R.A."/>
            <person name="Grigoriev I.V."/>
            <person name="Minto R.E."/>
            <person name="Hibbett D.S."/>
        </authorList>
    </citation>
    <scope>NUCLEOTIDE SEQUENCE [LARGE SCALE GENOMIC DNA]</scope>
    <source>
        <strain evidence="4 5">FP15055 ss-10</strain>
    </source>
</reference>
<dbReference type="GO" id="GO:0005783">
    <property type="term" value="C:endoplasmic reticulum"/>
    <property type="evidence" value="ECO:0007669"/>
    <property type="project" value="TreeGrafter"/>
</dbReference>
<dbReference type="Gene3D" id="3.40.50.10320">
    <property type="entry name" value="LmbE-like"/>
    <property type="match status" value="1"/>
</dbReference>
<keyword evidence="3" id="KW-0732">Signal</keyword>
<dbReference type="OrthoDB" id="440160at2759"/>
<sequence>MLFLPAFITSLVAAILYKPISTKSVLTNGLENVLLVTAHPDDECMFFAPTILGLHAANVTVSILSLSRGNADGLGEAREAEYMQSLDVLSIPESRRFIIEHPDLQDDITKLWDPDVISDVLHPYIVAQNISTILTFDPQGVSGHPNHGSAFLGARHYARSHDSRVKVYSLISVPLPTKYLGIVAPLQAKIDLYGIALLELAEYAYASVLYMAGRSSHAPFLKSAVSARTMPVFVSGFDNFLIAHRAMRQHWSQLVWYRWLYVLSSRYMWVNEWQVAVTAQS</sequence>
<organism evidence="4 5">
    <name type="scientific">Cylindrobasidium torrendii FP15055 ss-10</name>
    <dbReference type="NCBI Taxonomy" id="1314674"/>
    <lineage>
        <taxon>Eukaryota</taxon>
        <taxon>Fungi</taxon>
        <taxon>Dikarya</taxon>
        <taxon>Basidiomycota</taxon>
        <taxon>Agaricomycotina</taxon>
        <taxon>Agaricomycetes</taxon>
        <taxon>Agaricomycetidae</taxon>
        <taxon>Agaricales</taxon>
        <taxon>Marasmiineae</taxon>
        <taxon>Physalacriaceae</taxon>
        <taxon>Cylindrobasidium</taxon>
    </lineage>
</organism>